<accession>A0AAN8T657</accession>
<proteinExistence type="predicted"/>
<evidence type="ECO:0000313" key="2">
    <source>
        <dbReference type="EMBL" id="KAK6780484.1"/>
    </source>
</evidence>
<gene>
    <name evidence="2" type="ORF">RDI58_022668</name>
</gene>
<evidence type="ECO:0000259" key="1">
    <source>
        <dbReference type="Pfam" id="PF13966"/>
    </source>
</evidence>
<dbReference type="Pfam" id="PF13966">
    <property type="entry name" value="zf-RVT"/>
    <property type="match status" value="1"/>
</dbReference>
<feature type="domain" description="Reverse transcriptase zinc-binding" evidence="1">
    <location>
        <begin position="53"/>
        <end position="137"/>
    </location>
</feature>
<organism evidence="2 3">
    <name type="scientific">Solanum bulbocastanum</name>
    <name type="common">Wild potato</name>
    <dbReference type="NCBI Taxonomy" id="147425"/>
    <lineage>
        <taxon>Eukaryota</taxon>
        <taxon>Viridiplantae</taxon>
        <taxon>Streptophyta</taxon>
        <taxon>Embryophyta</taxon>
        <taxon>Tracheophyta</taxon>
        <taxon>Spermatophyta</taxon>
        <taxon>Magnoliopsida</taxon>
        <taxon>eudicotyledons</taxon>
        <taxon>Gunneridae</taxon>
        <taxon>Pentapetalae</taxon>
        <taxon>asterids</taxon>
        <taxon>lamiids</taxon>
        <taxon>Solanales</taxon>
        <taxon>Solanaceae</taxon>
        <taxon>Solanoideae</taxon>
        <taxon>Solaneae</taxon>
        <taxon>Solanum</taxon>
    </lineage>
</organism>
<dbReference type="AlphaFoldDB" id="A0AAN8T657"/>
<dbReference type="InterPro" id="IPR026960">
    <property type="entry name" value="RVT-Znf"/>
</dbReference>
<dbReference type="EMBL" id="JBANQN010000009">
    <property type="protein sequence ID" value="KAK6780484.1"/>
    <property type="molecule type" value="Genomic_DNA"/>
</dbReference>
<comment type="caution">
    <text evidence="2">The sequence shown here is derived from an EMBL/GenBank/DDBJ whole genome shotgun (WGS) entry which is preliminary data.</text>
</comment>
<sequence>MKVANLIINGSLNLDNCSFPIPTNLADPIYQISLDTHSGLDFPIWTLNSNGLFTTTSLRKMLQPTDPNNYTFQWIWDLKTLNKIKYFLWQCFHNRNPSELYLQTLNISNDNIYPICNINPESLSHILIHCPIAKQFWESYQIIFDTDFNTYDNCLLVIKNKNKNLIMQNPLIQWKIFFPFAIWYV</sequence>
<protein>
    <recommendedName>
        <fullName evidence="1">Reverse transcriptase zinc-binding domain-containing protein</fullName>
    </recommendedName>
</protein>
<dbReference type="Proteomes" id="UP001371456">
    <property type="component" value="Unassembled WGS sequence"/>
</dbReference>
<reference evidence="2 3" key="1">
    <citation type="submission" date="2024-02" db="EMBL/GenBank/DDBJ databases">
        <title>de novo genome assembly of Solanum bulbocastanum strain 11H21.</title>
        <authorList>
            <person name="Hosaka A.J."/>
        </authorList>
    </citation>
    <scope>NUCLEOTIDE SEQUENCE [LARGE SCALE GENOMIC DNA]</scope>
    <source>
        <tissue evidence="2">Young leaves</tissue>
    </source>
</reference>
<evidence type="ECO:0000313" key="3">
    <source>
        <dbReference type="Proteomes" id="UP001371456"/>
    </source>
</evidence>
<keyword evidence="3" id="KW-1185">Reference proteome</keyword>
<name>A0AAN8T657_SOLBU</name>